<feature type="region of interest" description="Disordered" evidence="13">
    <location>
        <begin position="690"/>
        <end position="717"/>
    </location>
</feature>
<dbReference type="PIRSF" id="PIRSF006107">
    <property type="entry name" value="PhpActrans_proteobac"/>
    <property type="match status" value="1"/>
</dbReference>
<dbReference type="Gene3D" id="3.40.1390.20">
    <property type="entry name" value="HprK N-terminal domain-like"/>
    <property type="match status" value="1"/>
</dbReference>
<comment type="similarity">
    <text evidence="4 12">In the N-terminal section; belongs to the CobB/CobQ family.</text>
</comment>
<dbReference type="Gene3D" id="3.40.50.300">
    <property type="entry name" value="P-loop containing nucleotide triphosphate hydrolases"/>
    <property type="match status" value="1"/>
</dbReference>
<evidence type="ECO:0000313" key="17">
    <source>
        <dbReference type="Proteomes" id="UP000249299"/>
    </source>
</evidence>
<dbReference type="SUPFAM" id="SSF52540">
    <property type="entry name" value="P-loop containing nucleoside triphosphate hydrolases"/>
    <property type="match status" value="1"/>
</dbReference>
<dbReference type="NCBIfam" id="TIGR00651">
    <property type="entry name" value="pta"/>
    <property type="match status" value="1"/>
</dbReference>
<dbReference type="EC" id="2.3.1.8" evidence="6 12"/>
<comment type="domain">
    <text evidence="12">The N-terminal region seems to be important for proper quaternary structure. The C-terminal region contains the substrate-binding site.</text>
</comment>
<protein>
    <recommendedName>
        <fullName evidence="7 12">Phosphate acetyltransferase</fullName>
        <ecNumber evidence="6 12">2.3.1.8</ecNumber>
    </recommendedName>
    <alternativeName>
        <fullName evidence="11 12">Phosphotransacetylase</fullName>
    </alternativeName>
</protein>
<dbReference type="InterPro" id="IPR050500">
    <property type="entry name" value="Phos_Acetyltrans/Butyryltrans"/>
</dbReference>
<evidence type="ECO:0000259" key="14">
    <source>
        <dbReference type="Pfam" id="PF01515"/>
    </source>
</evidence>
<evidence type="ECO:0000256" key="6">
    <source>
        <dbReference type="ARBA" id="ARBA00012707"/>
    </source>
</evidence>
<evidence type="ECO:0000256" key="11">
    <source>
        <dbReference type="ARBA" id="ARBA00031108"/>
    </source>
</evidence>
<evidence type="ECO:0000259" key="15">
    <source>
        <dbReference type="Pfam" id="PF07085"/>
    </source>
</evidence>
<keyword evidence="9 12" id="KW-0808">Transferase</keyword>
<gene>
    <name evidence="16" type="ORF">CH339_17175</name>
</gene>
<dbReference type="PANTHER" id="PTHR43356:SF3">
    <property type="entry name" value="PHOSPHATE ACETYLTRANSFERASE"/>
    <property type="match status" value="1"/>
</dbReference>
<evidence type="ECO:0000256" key="9">
    <source>
        <dbReference type="ARBA" id="ARBA00022679"/>
    </source>
</evidence>
<comment type="subunit">
    <text evidence="5">Homohexamer.</text>
</comment>
<comment type="similarity">
    <text evidence="3 12">In the C-terminal section; belongs to the phosphate acetyltransferase and butyryltransferase family.</text>
</comment>
<feature type="compositionally biased region" description="Low complexity" evidence="13">
    <location>
        <begin position="701"/>
        <end position="717"/>
    </location>
</feature>
<keyword evidence="8 12" id="KW-0963">Cytoplasm</keyword>
<evidence type="ECO:0000256" key="12">
    <source>
        <dbReference type="PIRNR" id="PIRNR006107"/>
    </source>
</evidence>
<dbReference type="InterPro" id="IPR027417">
    <property type="entry name" value="P-loop_NTPase"/>
</dbReference>
<keyword evidence="10 12" id="KW-0012">Acyltransferase</keyword>
<dbReference type="Gene3D" id="3.40.50.10950">
    <property type="match status" value="1"/>
</dbReference>
<dbReference type="OrthoDB" id="9808984at2"/>
<dbReference type="InterPro" id="IPR002505">
    <property type="entry name" value="PTA_PTB"/>
</dbReference>
<sequence>MTIRHSPLLIYVAPTTIDLGGSATALGLARALQRAGASVGFVKPIGDHRGHCEDADDSVGFARRILGLDVPDAIPLAEAEAMVRGGEIDTLLEKVVSLVLAASEGMDAVIIEGAALSDAHPLIAELDIIIARSLRASVVPVLLSRDETASGLAETIADAARRFGWEGSPPKGVVVTRIAGALAGRIGDADFAATLLGVVPEDASFTAPRLVDVVDDLGLTVLAPGDMRDACVRDVVVAARSPEHLVERLKPDTLVVTPGDRSDVIVTTAFAKASGMPIAGLLLTCGARIHPALEAFLAPRLKGLSVLSSDLETFDAVRRLGAVDRRIRSGDDARMERLIDHFADHLDVSVFLARDLLPEPKAMTPPMFRTELIRSAKAGNRRIVLPEGDEPRTLAAAAICARKGIARCVLLGAPKVVRAAAARHGIDLPESVEIVDPDAVRRSYVAPMVELRKSKGLTPQQALAQLEDSVVLGTMMLAVGDVDGLVSGAVHTTASTVRPALQLIKTRPGSTIVSSVFFMLMPDQVFVYGDCAINPNPTAEQLAEIAIESAESARAFRIEPRVAMISYSTGASGSGADVDKVREATRLVGERRPDIAIDGPIQYDAASVESVGRQKAPGSAVAGRANVFIFPDLNTGNTTYKAVQRSANVVSVGPMLQGLRKPVNDLSRGALVDDIVYTIALTAIQATSAGAAEEPASTRNAVPASAPAAPSLQGGAA</sequence>
<dbReference type="InterPro" id="IPR016475">
    <property type="entry name" value="P-Actrans_bac"/>
</dbReference>
<feature type="domain" description="Phosphate acetyl/butaryl transferase" evidence="14">
    <location>
        <begin position="368"/>
        <end position="683"/>
    </location>
</feature>
<dbReference type="EMBL" id="NPEV01000042">
    <property type="protein sequence ID" value="RAI25689.1"/>
    <property type="molecule type" value="Genomic_DNA"/>
</dbReference>
<organism evidence="16 17">
    <name type="scientific">Rhodobium orientis</name>
    <dbReference type="NCBI Taxonomy" id="34017"/>
    <lineage>
        <taxon>Bacteria</taxon>
        <taxon>Pseudomonadati</taxon>
        <taxon>Pseudomonadota</taxon>
        <taxon>Alphaproteobacteria</taxon>
        <taxon>Hyphomicrobiales</taxon>
        <taxon>Rhodobiaceae</taxon>
        <taxon>Rhodobium</taxon>
    </lineage>
</organism>
<dbReference type="Proteomes" id="UP000249299">
    <property type="component" value="Unassembled WGS sequence"/>
</dbReference>
<comment type="pathway">
    <text evidence="2 12">Metabolic intermediate biosynthesis; acetyl-CoA biosynthesis; acetyl-CoA from acetate: step 2/2.</text>
</comment>
<dbReference type="GO" id="GO:0005737">
    <property type="term" value="C:cytoplasm"/>
    <property type="evidence" value="ECO:0007669"/>
    <property type="project" value="UniProtKB-SubCell"/>
</dbReference>
<evidence type="ECO:0000256" key="4">
    <source>
        <dbReference type="ARBA" id="ARBA00009786"/>
    </source>
</evidence>
<proteinExistence type="inferred from homology"/>
<dbReference type="InterPro" id="IPR042112">
    <property type="entry name" value="P_AcTrfase_dom2"/>
</dbReference>
<evidence type="ECO:0000256" key="7">
    <source>
        <dbReference type="ARBA" id="ARBA00021528"/>
    </source>
</evidence>
<evidence type="ECO:0000256" key="3">
    <source>
        <dbReference type="ARBA" id="ARBA00008756"/>
    </source>
</evidence>
<dbReference type="GO" id="GO:0006085">
    <property type="term" value="P:acetyl-CoA biosynthetic process"/>
    <property type="evidence" value="ECO:0007669"/>
    <property type="project" value="UniProtKB-UniPathway"/>
</dbReference>
<dbReference type="InterPro" id="IPR042113">
    <property type="entry name" value="P_AcTrfase_dom1"/>
</dbReference>
<dbReference type="CDD" id="cd03109">
    <property type="entry name" value="DTBS"/>
    <property type="match status" value="1"/>
</dbReference>
<dbReference type="UniPathway" id="UPA00340">
    <property type="reaction ID" value="UER00459"/>
</dbReference>
<dbReference type="SUPFAM" id="SSF75138">
    <property type="entry name" value="HprK N-terminal domain-like"/>
    <property type="match status" value="1"/>
</dbReference>
<feature type="domain" description="DRTGG" evidence="15">
    <location>
        <begin position="212"/>
        <end position="320"/>
    </location>
</feature>
<dbReference type="InterPro" id="IPR028979">
    <property type="entry name" value="Ser_kin/Pase_Hpr-like_N_sf"/>
</dbReference>
<dbReference type="RefSeq" id="WP_111435622.1">
    <property type="nucleotide sequence ID" value="NZ_JACIGG010000003.1"/>
</dbReference>
<evidence type="ECO:0000256" key="8">
    <source>
        <dbReference type="ARBA" id="ARBA00022490"/>
    </source>
</evidence>
<dbReference type="InterPro" id="IPR004614">
    <property type="entry name" value="P_AcTrfase"/>
</dbReference>
<comment type="caution">
    <text evidence="16">The sequence shown here is derived from an EMBL/GenBank/DDBJ whole genome shotgun (WGS) entry which is preliminary data.</text>
</comment>
<dbReference type="NCBIfam" id="NF004167">
    <property type="entry name" value="PRK05632.1"/>
    <property type="match status" value="1"/>
</dbReference>
<dbReference type="Gene3D" id="3.40.50.10750">
    <property type="entry name" value="Isocitrate/Isopropylmalate dehydrogenase-like"/>
    <property type="match status" value="1"/>
</dbReference>
<evidence type="ECO:0000256" key="2">
    <source>
        <dbReference type="ARBA" id="ARBA00004989"/>
    </source>
</evidence>
<comment type="function">
    <text evidence="12">Involved in acetate metabolism.</text>
</comment>
<name>A0A327JH83_9HYPH</name>
<dbReference type="FunFam" id="3.40.50.10750:FF:000001">
    <property type="entry name" value="Phosphate acetyltransferase"/>
    <property type="match status" value="1"/>
</dbReference>
<evidence type="ECO:0000313" key="16">
    <source>
        <dbReference type="EMBL" id="RAI25689.1"/>
    </source>
</evidence>
<dbReference type="GO" id="GO:0008959">
    <property type="term" value="F:phosphate acetyltransferase activity"/>
    <property type="evidence" value="ECO:0007669"/>
    <property type="project" value="UniProtKB-EC"/>
</dbReference>
<dbReference type="SUPFAM" id="SSF53659">
    <property type="entry name" value="Isocitrate/Isopropylmalate dehydrogenase-like"/>
    <property type="match status" value="1"/>
</dbReference>
<comment type="subcellular location">
    <subcellularLocation>
        <location evidence="1 12">Cytoplasm</location>
    </subcellularLocation>
</comment>
<dbReference type="Pfam" id="PF13500">
    <property type="entry name" value="AAA_26"/>
    <property type="match status" value="1"/>
</dbReference>
<dbReference type="NCBIfam" id="NF007233">
    <property type="entry name" value="PRK09653.1"/>
    <property type="match status" value="1"/>
</dbReference>
<reference evidence="16 17" key="1">
    <citation type="submission" date="2017-07" db="EMBL/GenBank/DDBJ databases">
        <title>Draft Genome Sequences of Select Purple Nonsulfur Bacteria.</title>
        <authorList>
            <person name="Lasarre B."/>
            <person name="Mckinlay J.B."/>
        </authorList>
    </citation>
    <scope>NUCLEOTIDE SEQUENCE [LARGE SCALE GENOMIC DNA]</scope>
    <source>
        <strain evidence="16 17">DSM 11290</strain>
    </source>
</reference>
<dbReference type="InterPro" id="IPR010766">
    <property type="entry name" value="DRTGG"/>
</dbReference>
<dbReference type="PANTHER" id="PTHR43356">
    <property type="entry name" value="PHOSPHATE ACETYLTRANSFERASE"/>
    <property type="match status" value="1"/>
</dbReference>
<keyword evidence="17" id="KW-1185">Reference proteome</keyword>
<comment type="catalytic activity">
    <reaction evidence="12">
        <text>acetyl-CoA + phosphate = acetyl phosphate + CoA</text>
        <dbReference type="Rhea" id="RHEA:19521"/>
        <dbReference type="ChEBI" id="CHEBI:22191"/>
        <dbReference type="ChEBI" id="CHEBI:43474"/>
        <dbReference type="ChEBI" id="CHEBI:57287"/>
        <dbReference type="ChEBI" id="CHEBI:57288"/>
        <dbReference type="EC" id="2.3.1.8"/>
    </reaction>
</comment>
<dbReference type="AlphaFoldDB" id="A0A327JH83"/>
<evidence type="ECO:0000256" key="1">
    <source>
        <dbReference type="ARBA" id="ARBA00004496"/>
    </source>
</evidence>
<accession>A0A327JH83</accession>
<evidence type="ECO:0000256" key="10">
    <source>
        <dbReference type="ARBA" id="ARBA00023315"/>
    </source>
</evidence>
<evidence type="ECO:0000256" key="13">
    <source>
        <dbReference type="SAM" id="MobiDB-lite"/>
    </source>
</evidence>
<dbReference type="Pfam" id="PF07085">
    <property type="entry name" value="DRTGG"/>
    <property type="match status" value="1"/>
</dbReference>
<dbReference type="Pfam" id="PF01515">
    <property type="entry name" value="PTA_PTB"/>
    <property type="match status" value="1"/>
</dbReference>
<evidence type="ECO:0000256" key="5">
    <source>
        <dbReference type="ARBA" id="ARBA00011643"/>
    </source>
</evidence>